<evidence type="ECO:0000313" key="7">
    <source>
        <dbReference type="EMBL" id="KAK8001030.1"/>
    </source>
</evidence>
<dbReference type="PRINTS" id="PR00411">
    <property type="entry name" value="PNDRDTASEI"/>
</dbReference>
<dbReference type="PRINTS" id="PR00368">
    <property type="entry name" value="FADPNR"/>
</dbReference>
<accession>A0ABR1R5F0</accession>
<sequence length="425" mass="46470">MAANLYESLLVVFHWLTASYFESTTPDSSFSASAPTKNIVIVGGSFSALHTSHRILKNANSGGRVKFKVTLVSRDSHFYWNLASPRAIVPGQFTDEQMSQPIAGGFQKYSEAGQFEFVLASITGLDAEAKRIELVGVDDDKNRKTLDYDYLVLATGASQKVSEVPFKSMGSTEATMAVLHAMQNRVGRAKTIVVVGAGPTGVETAAEIKFAYDDKKEVILISSLVSILPGRPEKVSRTALQKVQALGVDVRLSTRVLQATQLEDGRTELTLDGLGIDSADARMVADLHIPAYGETPNSSYMPTQFLDKEGHILTGDFLDVPGADGVYALGDVTNVDPAQFVYMDVQSKHMAKNLLLALAGRPLKPYKPATWGKSETYTLITSCRIGRNDSTGHFNSIQFPYWLMVWVRKNLYTEWLPGTIDGSRL</sequence>
<dbReference type="PANTHER" id="PTHR43735:SF3">
    <property type="entry name" value="FERROPTOSIS SUPPRESSOR PROTEIN 1"/>
    <property type="match status" value="1"/>
</dbReference>
<evidence type="ECO:0000256" key="5">
    <source>
        <dbReference type="SAM" id="SignalP"/>
    </source>
</evidence>
<feature type="domain" description="FAD/NAD(P)-binding" evidence="6">
    <location>
        <begin position="38"/>
        <end position="339"/>
    </location>
</feature>
<keyword evidence="5" id="KW-0732">Signal</keyword>
<comment type="caution">
    <text evidence="7">The sequence shown here is derived from an EMBL/GenBank/DDBJ whole genome shotgun (WGS) entry which is preliminary data.</text>
</comment>
<keyword evidence="2" id="KW-0285">Flavoprotein</keyword>
<evidence type="ECO:0000256" key="1">
    <source>
        <dbReference type="ARBA" id="ARBA00006442"/>
    </source>
</evidence>
<evidence type="ECO:0000256" key="4">
    <source>
        <dbReference type="ARBA" id="ARBA00023002"/>
    </source>
</evidence>
<evidence type="ECO:0000256" key="3">
    <source>
        <dbReference type="ARBA" id="ARBA00022827"/>
    </source>
</evidence>
<reference evidence="7 8" key="1">
    <citation type="submission" date="2023-01" db="EMBL/GenBank/DDBJ databases">
        <title>Analysis of 21 Apiospora genomes using comparative genomics revels a genus with tremendous synthesis potential of carbohydrate active enzymes and secondary metabolites.</title>
        <authorList>
            <person name="Sorensen T."/>
        </authorList>
    </citation>
    <scope>NUCLEOTIDE SEQUENCE [LARGE SCALE GENOMIC DNA]</scope>
    <source>
        <strain evidence="7 8">CBS 20057</strain>
    </source>
</reference>
<dbReference type="EMBL" id="JAQQWI010000018">
    <property type="protein sequence ID" value="KAK8001030.1"/>
    <property type="molecule type" value="Genomic_DNA"/>
</dbReference>
<protein>
    <recommendedName>
        <fullName evidence="6">FAD/NAD(P)-binding domain-containing protein</fullName>
    </recommendedName>
</protein>
<dbReference type="Proteomes" id="UP001396898">
    <property type="component" value="Unassembled WGS sequence"/>
</dbReference>
<dbReference type="InterPro" id="IPR023753">
    <property type="entry name" value="FAD/NAD-binding_dom"/>
</dbReference>
<gene>
    <name evidence="7" type="ORF">PG991_013252</name>
</gene>
<evidence type="ECO:0000313" key="8">
    <source>
        <dbReference type="Proteomes" id="UP001396898"/>
    </source>
</evidence>
<dbReference type="SUPFAM" id="SSF51905">
    <property type="entry name" value="FAD/NAD(P)-binding domain"/>
    <property type="match status" value="1"/>
</dbReference>
<evidence type="ECO:0000256" key="2">
    <source>
        <dbReference type="ARBA" id="ARBA00022630"/>
    </source>
</evidence>
<dbReference type="Gene3D" id="3.50.50.100">
    <property type="match status" value="1"/>
</dbReference>
<proteinExistence type="inferred from homology"/>
<dbReference type="Pfam" id="PF07992">
    <property type="entry name" value="Pyr_redox_2"/>
    <property type="match status" value="1"/>
</dbReference>
<feature type="chain" id="PRO_5047053938" description="FAD/NAD(P)-binding domain-containing protein" evidence="5">
    <location>
        <begin position="22"/>
        <end position="425"/>
    </location>
</feature>
<keyword evidence="4" id="KW-0560">Oxidoreductase</keyword>
<keyword evidence="3" id="KW-0274">FAD</keyword>
<keyword evidence="8" id="KW-1185">Reference proteome</keyword>
<comment type="similarity">
    <text evidence="1">Belongs to the FAD-dependent oxidoreductase family.</text>
</comment>
<evidence type="ECO:0000259" key="6">
    <source>
        <dbReference type="Pfam" id="PF07992"/>
    </source>
</evidence>
<name>A0ABR1R5F0_9PEZI</name>
<dbReference type="PANTHER" id="PTHR43735">
    <property type="entry name" value="APOPTOSIS-INDUCING FACTOR 1"/>
    <property type="match status" value="1"/>
</dbReference>
<dbReference type="InterPro" id="IPR036188">
    <property type="entry name" value="FAD/NAD-bd_sf"/>
</dbReference>
<feature type="signal peptide" evidence="5">
    <location>
        <begin position="1"/>
        <end position="21"/>
    </location>
</feature>
<organism evidence="7 8">
    <name type="scientific">Apiospora marii</name>
    <dbReference type="NCBI Taxonomy" id="335849"/>
    <lineage>
        <taxon>Eukaryota</taxon>
        <taxon>Fungi</taxon>
        <taxon>Dikarya</taxon>
        <taxon>Ascomycota</taxon>
        <taxon>Pezizomycotina</taxon>
        <taxon>Sordariomycetes</taxon>
        <taxon>Xylariomycetidae</taxon>
        <taxon>Amphisphaeriales</taxon>
        <taxon>Apiosporaceae</taxon>
        <taxon>Apiospora</taxon>
    </lineage>
</organism>